<keyword evidence="5" id="KW-1185">Reference proteome</keyword>
<dbReference type="GO" id="GO:0003924">
    <property type="term" value="F:GTPase activity"/>
    <property type="evidence" value="ECO:0007669"/>
    <property type="project" value="TreeGrafter"/>
</dbReference>
<dbReference type="Ensembl" id="ENSCUST00005012500.1">
    <property type="protein sequence ID" value="ENSCUSP00005011998.1"/>
    <property type="gene ID" value="ENSCUSG00005007717.1"/>
</dbReference>
<dbReference type="Pfam" id="PF04950">
    <property type="entry name" value="RIBIOP_C"/>
    <property type="match status" value="1"/>
</dbReference>
<name>A0A8C3U8P4_CATUS</name>
<protein>
    <recommendedName>
        <fullName evidence="2">Pre-rRNA-processing protein TSR1 homolog</fullName>
    </recommendedName>
</protein>
<dbReference type="PANTHER" id="PTHR12858">
    <property type="entry name" value="RIBOSOME BIOGENESIS PROTEIN"/>
    <property type="match status" value="1"/>
</dbReference>
<dbReference type="Proteomes" id="UP000694563">
    <property type="component" value="Chromosome 22"/>
</dbReference>
<evidence type="ECO:0000313" key="5">
    <source>
        <dbReference type="Proteomes" id="UP000694563"/>
    </source>
</evidence>
<organism evidence="4 5">
    <name type="scientific">Catharus ustulatus</name>
    <name type="common">Russet-backed thrush</name>
    <name type="synonym">Hylocichla ustulatus</name>
    <dbReference type="NCBI Taxonomy" id="91951"/>
    <lineage>
        <taxon>Eukaryota</taxon>
        <taxon>Metazoa</taxon>
        <taxon>Chordata</taxon>
        <taxon>Craniata</taxon>
        <taxon>Vertebrata</taxon>
        <taxon>Euteleostomi</taxon>
        <taxon>Archelosauria</taxon>
        <taxon>Archosauria</taxon>
        <taxon>Dinosauria</taxon>
        <taxon>Saurischia</taxon>
        <taxon>Theropoda</taxon>
        <taxon>Coelurosauria</taxon>
        <taxon>Aves</taxon>
        <taxon>Neognathae</taxon>
        <taxon>Neoaves</taxon>
        <taxon>Telluraves</taxon>
        <taxon>Australaves</taxon>
        <taxon>Passeriformes</taxon>
        <taxon>Turdidae</taxon>
        <taxon>Catharus</taxon>
    </lineage>
</organism>
<dbReference type="InterPro" id="IPR039761">
    <property type="entry name" value="Bms1/Tsr1"/>
</dbReference>
<proteinExistence type="predicted"/>
<dbReference type="PANTHER" id="PTHR12858:SF1">
    <property type="entry name" value="PRE-RRNA-PROCESSING PROTEIN TSR1 HOMOLOG"/>
    <property type="match status" value="1"/>
</dbReference>
<dbReference type="SMART" id="SM01362">
    <property type="entry name" value="DUF663"/>
    <property type="match status" value="1"/>
</dbReference>
<dbReference type="InterPro" id="IPR007034">
    <property type="entry name" value="BMS1_TSR1_C"/>
</dbReference>
<comment type="function">
    <text evidence="1">Required during maturation of the 40S ribosomal subunit in the nucleolus.</text>
</comment>
<evidence type="ECO:0000313" key="4">
    <source>
        <dbReference type="Ensembl" id="ENSCUSP00005011998.1"/>
    </source>
</evidence>
<dbReference type="GO" id="GO:0005525">
    <property type="term" value="F:GTP binding"/>
    <property type="evidence" value="ECO:0007669"/>
    <property type="project" value="TreeGrafter"/>
</dbReference>
<accession>A0A8C3U8P4</accession>
<dbReference type="GO" id="GO:0000479">
    <property type="term" value="P:endonucleolytic cleavage of tricistronic rRNA transcript (SSU-rRNA, 5.8S rRNA, LSU-rRNA)"/>
    <property type="evidence" value="ECO:0007669"/>
    <property type="project" value="TreeGrafter"/>
</dbReference>
<feature type="domain" description="Ribosome biogenesis protein BMS1/TSR1 C-terminal" evidence="3">
    <location>
        <begin position="1"/>
        <end position="156"/>
    </location>
</feature>
<evidence type="ECO:0000256" key="2">
    <source>
        <dbReference type="ARBA" id="ARBA00040070"/>
    </source>
</evidence>
<reference evidence="4" key="2">
    <citation type="submission" date="2025-08" db="UniProtKB">
        <authorList>
            <consortium name="Ensembl"/>
        </authorList>
    </citation>
    <scope>IDENTIFICATION</scope>
</reference>
<dbReference type="GO" id="GO:0000462">
    <property type="term" value="P:maturation of SSU-rRNA from tricistronic rRNA transcript (SSU-rRNA, 5.8S rRNA, LSU-rRNA)"/>
    <property type="evidence" value="ECO:0007669"/>
    <property type="project" value="TreeGrafter"/>
</dbReference>
<evidence type="ECO:0000256" key="1">
    <source>
        <dbReference type="ARBA" id="ARBA00037087"/>
    </source>
</evidence>
<reference evidence="4" key="3">
    <citation type="submission" date="2025-09" db="UniProtKB">
        <authorList>
            <consortium name="Ensembl"/>
        </authorList>
    </citation>
    <scope>IDENTIFICATION</scope>
</reference>
<evidence type="ECO:0000259" key="3">
    <source>
        <dbReference type="SMART" id="SM01362"/>
    </source>
</evidence>
<sequence length="187" mass="21588">MSVLNFLVRRHPGNSEPVRAKEELIFHCGFRRFRASPLFSQHTSADKHKLERFLRPDAALVVTVYAPITFPPASVLLFKQRSNGMHDLIATGSLLSVDPDRIVIKRLVLSGHPFKIFTKTAVVRYMFFNRGRCDLCHFDGQLKSQDTVLLNLYKRVFPKWTYDPHVPEPVPWVRSESALPEQEVEME</sequence>
<dbReference type="GO" id="GO:0030688">
    <property type="term" value="C:preribosome, small subunit precursor"/>
    <property type="evidence" value="ECO:0007669"/>
    <property type="project" value="TreeGrafter"/>
</dbReference>
<reference evidence="4" key="1">
    <citation type="submission" date="2020-10" db="EMBL/GenBank/DDBJ databases">
        <title>Catharus ustulatus (Swainson's thrush) genome, bCatUst1, primary haplotype v2.</title>
        <authorList>
            <person name="Delmore K."/>
            <person name="Vafadar M."/>
            <person name="Formenti G."/>
            <person name="Chow W."/>
            <person name="Pelan S."/>
            <person name="Howe K."/>
            <person name="Rhie A."/>
            <person name="Mountcastle J."/>
            <person name="Haase B."/>
            <person name="Fedrigo O."/>
            <person name="Jarvis E.D."/>
        </authorList>
    </citation>
    <scope>NUCLEOTIDE SEQUENCE [LARGE SCALE GENOMIC DNA]</scope>
</reference>
<dbReference type="AlphaFoldDB" id="A0A8C3U8P4"/>
<dbReference type="GO" id="GO:0034511">
    <property type="term" value="F:U3 snoRNA binding"/>
    <property type="evidence" value="ECO:0007669"/>
    <property type="project" value="TreeGrafter"/>
</dbReference>